<dbReference type="RefSeq" id="WP_112094143.1">
    <property type="nucleotide sequence ID" value="NZ_QLOE01000006.1"/>
</dbReference>
<feature type="transmembrane region" description="Helical" evidence="1">
    <location>
        <begin position="197"/>
        <end position="215"/>
    </location>
</feature>
<dbReference type="OrthoDB" id="107590at2157"/>
<keyword evidence="1" id="KW-0812">Transmembrane</keyword>
<comment type="caution">
    <text evidence="2">The sequence shown here is derived from an EMBL/GenBank/DDBJ whole genome shotgun (WGS) entry which is preliminary data.</text>
</comment>
<keyword evidence="3" id="KW-1185">Reference proteome</keyword>
<proteinExistence type="predicted"/>
<sequence length="257" mass="27782">MNVGEIVGEALDYPGSNLKKVLTLGIFIIIINLLTLLTLRTSLIIGVLLIPPIFLVYGYTLRVIKATVAGFDELPDFDEWGDMLIDGLKVFVVAIVYMIIPAIVLAASIILLLTRSNPTVALIGIVIGIILVIIFGLVENIAIAHMAFNDSLGAAFSIGEILNVISEISWLKYIIWIIGVTIVITGAYIVTMAALSIILLPIAGLFGVAAITQMTPEIASAGFILVLIIMLLPLGLFVVPYLRLFYARALGRLYSDR</sequence>
<keyword evidence="1" id="KW-0472">Membrane</keyword>
<accession>A0A328PH28</accession>
<feature type="transmembrane region" description="Helical" evidence="1">
    <location>
        <begin position="168"/>
        <end position="190"/>
    </location>
</feature>
<dbReference type="EMBL" id="QLOE01000006">
    <property type="protein sequence ID" value="RAO78956.1"/>
    <property type="molecule type" value="Genomic_DNA"/>
</dbReference>
<reference evidence="2 3" key="1">
    <citation type="submission" date="2018-06" db="EMBL/GenBank/DDBJ databases">
        <title>Draft genome sequence of hyperthermophilic methanogen Methanothermobacter tenebrarum sp. MCM-B 1447.</title>
        <authorList>
            <person name="Pore S.D."/>
            <person name="Dagar S."/>
            <person name="Dhakephalkar P.K."/>
        </authorList>
    </citation>
    <scope>NUCLEOTIDE SEQUENCE [LARGE SCALE GENOMIC DNA]</scope>
    <source>
        <strain evidence="2 3">MCM B 1447</strain>
    </source>
</reference>
<dbReference type="InterPro" id="IPR025098">
    <property type="entry name" value="DUF4013"/>
</dbReference>
<dbReference type="AlphaFoldDB" id="A0A328PH28"/>
<gene>
    <name evidence="2" type="ORF">DPC56_05880</name>
</gene>
<feature type="transmembrane region" description="Helical" evidence="1">
    <location>
        <begin position="91"/>
        <end position="113"/>
    </location>
</feature>
<name>A0A328PH28_9EURY</name>
<feature type="transmembrane region" description="Helical" evidence="1">
    <location>
        <begin position="46"/>
        <end position="71"/>
    </location>
</feature>
<evidence type="ECO:0008006" key="4">
    <source>
        <dbReference type="Google" id="ProtNLM"/>
    </source>
</evidence>
<evidence type="ECO:0000256" key="1">
    <source>
        <dbReference type="SAM" id="Phobius"/>
    </source>
</evidence>
<dbReference type="Proteomes" id="UP000249782">
    <property type="component" value="Unassembled WGS sequence"/>
</dbReference>
<evidence type="ECO:0000313" key="2">
    <source>
        <dbReference type="EMBL" id="RAO78956.1"/>
    </source>
</evidence>
<feature type="transmembrane region" description="Helical" evidence="1">
    <location>
        <begin position="120"/>
        <end position="148"/>
    </location>
</feature>
<feature type="transmembrane region" description="Helical" evidence="1">
    <location>
        <begin position="221"/>
        <end position="242"/>
    </location>
</feature>
<organism evidence="2 3">
    <name type="scientific">Methanothermobacter tenebrarum</name>
    <dbReference type="NCBI Taxonomy" id="680118"/>
    <lineage>
        <taxon>Archaea</taxon>
        <taxon>Methanobacteriati</taxon>
        <taxon>Methanobacteriota</taxon>
        <taxon>Methanomada group</taxon>
        <taxon>Methanobacteria</taxon>
        <taxon>Methanobacteriales</taxon>
        <taxon>Methanobacteriaceae</taxon>
        <taxon>Methanothermobacter</taxon>
    </lineage>
</organism>
<feature type="transmembrane region" description="Helical" evidence="1">
    <location>
        <begin position="21"/>
        <end position="39"/>
    </location>
</feature>
<protein>
    <recommendedName>
        <fullName evidence="4">DUF4013 domain-containing protein</fullName>
    </recommendedName>
</protein>
<evidence type="ECO:0000313" key="3">
    <source>
        <dbReference type="Proteomes" id="UP000249782"/>
    </source>
</evidence>
<dbReference type="Pfam" id="PF13197">
    <property type="entry name" value="DUF4013"/>
    <property type="match status" value="1"/>
</dbReference>
<keyword evidence="1" id="KW-1133">Transmembrane helix</keyword>